<dbReference type="OrthoDB" id="10680453at2759"/>
<feature type="region of interest" description="Disordered" evidence="2">
    <location>
        <begin position="372"/>
        <end position="509"/>
    </location>
</feature>
<feature type="compositionally biased region" description="Polar residues" evidence="2">
    <location>
        <begin position="121"/>
        <end position="142"/>
    </location>
</feature>
<feature type="compositionally biased region" description="Low complexity" evidence="2">
    <location>
        <begin position="48"/>
        <end position="57"/>
    </location>
</feature>
<proteinExistence type="predicted"/>
<keyword evidence="4" id="KW-1185">Reference proteome</keyword>
<dbReference type="InParanoid" id="A0A3N4M4S2"/>
<gene>
    <name evidence="3" type="ORF">L211DRAFT_378240</name>
</gene>
<protein>
    <submittedName>
        <fullName evidence="3">Uncharacterized protein</fullName>
    </submittedName>
</protein>
<name>A0A3N4M4S2_9PEZI</name>
<sequence length="509" mass="56370">MYTSHKHPLAPESVTSASSAGGGYSQKRRRIVQNTPVPEKYLYRHSTSRLSASRASSVLGESDAPDGSSLGALGWARDSTLSDGARIITDGDKGKGVEGVAVEVKRSSMIPESPFARIISRQKQSRGISTTTTSLAYRSPNGSLRTSYGARCNSPQNTMVPPSPFYTASVHHTGRGSDMSPPQARPISSGSQQIHSSFQMSKFEFTSPFKPKPSVTLNTSEENKAKSDSLLSFFGNALSRAKSALNENRELQDAERKRKLKEDARRRAIEEERRKRDEVFAEIAREEEELAKLVAPKDRDMETQFPSIASVANRQPLTSATVSRAVSSSITTVVHEPNSCTEQRSEDHIALAQPRSSDVLTLTDQALVNGIQTQELPKAATPKQASPRPTESVARPVKPQVEVICLDSDSEEEEQDQQRKPQSAQSNGRGTTFHNVENEEKAEVEEEEEEEEEGEVGYDEGVSDDDGYEDEDGEGAYGEKKEKRKKKKKKKKKKKRKKKKTRKERKKSR</sequence>
<feature type="compositionally biased region" description="Acidic residues" evidence="2">
    <location>
        <begin position="442"/>
        <end position="474"/>
    </location>
</feature>
<organism evidence="3 4">
    <name type="scientific">Terfezia boudieri ATCC MYA-4762</name>
    <dbReference type="NCBI Taxonomy" id="1051890"/>
    <lineage>
        <taxon>Eukaryota</taxon>
        <taxon>Fungi</taxon>
        <taxon>Dikarya</taxon>
        <taxon>Ascomycota</taxon>
        <taxon>Pezizomycotina</taxon>
        <taxon>Pezizomycetes</taxon>
        <taxon>Pezizales</taxon>
        <taxon>Pezizaceae</taxon>
        <taxon>Terfezia</taxon>
    </lineage>
</organism>
<dbReference type="EMBL" id="ML121529">
    <property type="protein sequence ID" value="RPB28342.1"/>
    <property type="molecule type" value="Genomic_DNA"/>
</dbReference>
<accession>A0A3N4M4S2</accession>
<feature type="coiled-coil region" evidence="1">
    <location>
        <begin position="244"/>
        <end position="289"/>
    </location>
</feature>
<feature type="region of interest" description="Disordered" evidence="2">
    <location>
        <begin position="1"/>
        <end position="70"/>
    </location>
</feature>
<evidence type="ECO:0000256" key="2">
    <source>
        <dbReference type="SAM" id="MobiDB-lite"/>
    </source>
</evidence>
<evidence type="ECO:0000256" key="1">
    <source>
        <dbReference type="SAM" id="Coils"/>
    </source>
</evidence>
<keyword evidence="1" id="KW-0175">Coiled coil</keyword>
<dbReference type="Proteomes" id="UP000267821">
    <property type="component" value="Unassembled WGS sequence"/>
</dbReference>
<evidence type="ECO:0000313" key="3">
    <source>
        <dbReference type="EMBL" id="RPB28342.1"/>
    </source>
</evidence>
<reference evidence="3 4" key="1">
    <citation type="journal article" date="2018" name="Nat. Ecol. Evol.">
        <title>Pezizomycetes genomes reveal the molecular basis of ectomycorrhizal truffle lifestyle.</title>
        <authorList>
            <person name="Murat C."/>
            <person name="Payen T."/>
            <person name="Noel B."/>
            <person name="Kuo A."/>
            <person name="Morin E."/>
            <person name="Chen J."/>
            <person name="Kohler A."/>
            <person name="Krizsan K."/>
            <person name="Balestrini R."/>
            <person name="Da Silva C."/>
            <person name="Montanini B."/>
            <person name="Hainaut M."/>
            <person name="Levati E."/>
            <person name="Barry K.W."/>
            <person name="Belfiori B."/>
            <person name="Cichocki N."/>
            <person name="Clum A."/>
            <person name="Dockter R.B."/>
            <person name="Fauchery L."/>
            <person name="Guy J."/>
            <person name="Iotti M."/>
            <person name="Le Tacon F."/>
            <person name="Lindquist E.A."/>
            <person name="Lipzen A."/>
            <person name="Malagnac F."/>
            <person name="Mello A."/>
            <person name="Molinier V."/>
            <person name="Miyauchi S."/>
            <person name="Poulain J."/>
            <person name="Riccioni C."/>
            <person name="Rubini A."/>
            <person name="Sitrit Y."/>
            <person name="Splivallo R."/>
            <person name="Traeger S."/>
            <person name="Wang M."/>
            <person name="Zifcakova L."/>
            <person name="Wipf D."/>
            <person name="Zambonelli A."/>
            <person name="Paolocci F."/>
            <person name="Nowrousian M."/>
            <person name="Ottonello S."/>
            <person name="Baldrian P."/>
            <person name="Spatafora J.W."/>
            <person name="Henrissat B."/>
            <person name="Nagy L.G."/>
            <person name="Aury J.M."/>
            <person name="Wincker P."/>
            <person name="Grigoriev I.V."/>
            <person name="Bonfante P."/>
            <person name="Martin F.M."/>
        </authorList>
    </citation>
    <scope>NUCLEOTIDE SEQUENCE [LARGE SCALE GENOMIC DNA]</scope>
    <source>
        <strain evidence="3 4">ATCC MYA-4762</strain>
    </source>
</reference>
<feature type="compositionally biased region" description="Polar residues" evidence="2">
    <location>
        <begin position="420"/>
        <end position="435"/>
    </location>
</feature>
<evidence type="ECO:0000313" key="4">
    <source>
        <dbReference type="Proteomes" id="UP000267821"/>
    </source>
</evidence>
<feature type="region of interest" description="Disordered" evidence="2">
    <location>
        <begin position="120"/>
        <end position="142"/>
    </location>
</feature>
<dbReference type="AlphaFoldDB" id="A0A3N4M4S2"/>
<feature type="compositionally biased region" description="Basic residues" evidence="2">
    <location>
        <begin position="482"/>
        <end position="509"/>
    </location>
</feature>